<dbReference type="KEGG" id="dcp:RN607_05045"/>
<accession>A0AA96FCJ8</accession>
<dbReference type="RefSeq" id="WP_313544779.1">
    <property type="nucleotide sequence ID" value="NZ_CP134880.1"/>
</dbReference>
<sequence>MAFEARLAMSVRRVGADVSVRMNLLERIGGFFFGSAPSLHMTDVEWVAAVGRLHVDDATQFVRFSQLGSVNLSATWGYIDLHGRSNYDRGRAYVRVRYRKPAYVVKAQSGGSWTLLLFSSSQGAALLQEICAANPRVQVRDVQSVLPYRLHK</sequence>
<dbReference type="AlphaFoldDB" id="A0AA96FCJ8"/>
<dbReference type="EMBL" id="CP134880">
    <property type="protein sequence ID" value="WNM28371.1"/>
    <property type="molecule type" value="Genomic_DNA"/>
</dbReference>
<protein>
    <submittedName>
        <fullName evidence="1">Uncharacterized protein</fullName>
    </submittedName>
</protein>
<name>A0AA96FCJ8_9MICO</name>
<evidence type="ECO:0000313" key="1">
    <source>
        <dbReference type="EMBL" id="WNM28371.1"/>
    </source>
</evidence>
<reference evidence="1" key="1">
    <citation type="submission" date="2023-09" db="EMBL/GenBank/DDBJ databases">
        <title>Demequina sp. a novel bacteria isolated from Capsicum annuum.</title>
        <authorList>
            <person name="Humaira Z."/>
            <person name="Lee J."/>
            <person name="Cho D."/>
        </authorList>
    </citation>
    <scope>NUCLEOTIDE SEQUENCE</scope>
    <source>
        <strain evidence="1">PMTSA13</strain>
    </source>
</reference>
<dbReference type="Proteomes" id="UP001303408">
    <property type="component" value="Chromosome"/>
</dbReference>
<gene>
    <name evidence="1" type="ORF">RN607_05045</name>
</gene>
<proteinExistence type="predicted"/>
<organism evidence="1">
    <name type="scientific">Demequina capsici</name>
    <dbReference type="NCBI Taxonomy" id="3075620"/>
    <lineage>
        <taxon>Bacteria</taxon>
        <taxon>Bacillati</taxon>
        <taxon>Actinomycetota</taxon>
        <taxon>Actinomycetes</taxon>
        <taxon>Micrococcales</taxon>
        <taxon>Demequinaceae</taxon>
        <taxon>Demequina</taxon>
    </lineage>
</organism>